<dbReference type="PANTHER" id="PTHR43656">
    <property type="entry name" value="BINDING OXIDOREDUCTASE, PUTATIVE (AFU_ORTHOLOGUE AFUA_2G08260)-RELATED"/>
    <property type="match status" value="1"/>
</dbReference>
<keyword evidence="1" id="KW-0285">Flavoprotein</keyword>
<dbReference type="GO" id="GO:0010181">
    <property type="term" value="F:FMN binding"/>
    <property type="evidence" value="ECO:0007669"/>
    <property type="project" value="InterPro"/>
</dbReference>
<feature type="domain" description="NADH:flavin oxidoreductase/NADH oxidase N-terminal" evidence="3">
    <location>
        <begin position="9"/>
        <end position="262"/>
    </location>
</feature>
<evidence type="ECO:0000256" key="1">
    <source>
        <dbReference type="ARBA" id="ARBA00022630"/>
    </source>
</evidence>
<dbReference type="AlphaFoldDB" id="A0AAU1ZW38"/>
<dbReference type="InterPro" id="IPR051799">
    <property type="entry name" value="NADH_flavin_oxidoreductase"/>
</dbReference>
<dbReference type="PANTHER" id="PTHR43656:SF2">
    <property type="entry name" value="BINDING OXIDOREDUCTASE, PUTATIVE (AFU_ORTHOLOGUE AFUA_2G08260)-RELATED"/>
    <property type="match status" value="1"/>
</dbReference>
<dbReference type="GO" id="GO:0016491">
    <property type="term" value="F:oxidoreductase activity"/>
    <property type="evidence" value="ECO:0007669"/>
    <property type="project" value="UniProtKB-KW"/>
</dbReference>
<evidence type="ECO:0000313" key="4">
    <source>
        <dbReference type="EMBL" id="WTT15513.1"/>
    </source>
</evidence>
<organism evidence="4">
    <name type="scientific">Streptomyces sp. NBC_00093</name>
    <dbReference type="NCBI Taxonomy" id="2975649"/>
    <lineage>
        <taxon>Bacteria</taxon>
        <taxon>Bacillati</taxon>
        <taxon>Actinomycetota</taxon>
        <taxon>Actinomycetes</taxon>
        <taxon>Kitasatosporales</taxon>
        <taxon>Streptomycetaceae</taxon>
        <taxon>Streptomyces</taxon>
    </lineage>
</organism>
<accession>A0AAU1ZW38</accession>
<evidence type="ECO:0000256" key="2">
    <source>
        <dbReference type="ARBA" id="ARBA00023002"/>
    </source>
</evidence>
<reference evidence="4" key="1">
    <citation type="submission" date="2022-10" db="EMBL/GenBank/DDBJ databases">
        <title>The complete genomes of actinobacterial strains from the NBC collection.</title>
        <authorList>
            <person name="Joergensen T.S."/>
            <person name="Alvarez Arevalo M."/>
            <person name="Sterndorff E.B."/>
            <person name="Faurdal D."/>
            <person name="Vuksanovic O."/>
            <person name="Mourched A.-S."/>
            <person name="Charusanti P."/>
            <person name="Shaw S."/>
            <person name="Blin K."/>
            <person name="Weber T."/>
        </authorList>
    </citation>
    <scope>NUCLEOTIDE SEQUENCE</scope>
    <source>
        <strain evidence="4">NBC_00093</strain>
    </source>
</reference>
<sequence>MPTPPTSPLLRPLRIGPLTVPGRLYKSATSETRATDDGYVTDELLEFYEPMVRAGTPLIVTGNLYVSLQSKSAGRQAGIDADDKKAGLRDWVDLAHSGGSLLIAQLNHGGRQMVRSADPGKSPVSASAVREPLYGTKPRPLRRDEIPAVVETFAAAAERARGVGFDGVQIHAAHGYLLGQFLTPHTNRRTDGYGGSLDNRMRLLREVYRAIRTRVGDDFPVLLKLNGTDMLPLRRGATTAELVRVAKVMEGEGIDAVEISRAHYESWPGMILGHYKGFIRGQITEGSGMSMTRRRRLAMLAAAPVIERVAERLAPGGEGFNLPQAEQFTARLDIPVICVGGFHTREGMESAIDSGRCDAVSAARAMIADPFLFRNVQDPMPGRPVCEYRNGCIARFGGKAIDCYVEPIRIQKNHMLRRTEQA</sequence>
<dbReference type="CDD" id="cd02803">
    <property type="entry name" value="OYE_like_FMN_family"/>
    <property type="match status" value="1"/>
</dbReference>
<dbReference type="InterPro" id="IPR001155">
    <property type="entry name" value="OxRdtase_FMN_N"/>
</dbReference>
<proteinExistence type="predicted"/>
<gene>
    <name evidence="4" type="ORF">OHA22_08265</name>
</gene>
<dbReference type="InterPro" id="IPR013785">
    <property type="entry name" value="Aldolase_TIM"/>
</dbReference>
<keyword evidence="2" id="KW-0560">Oxidoreductase</keyword>
<evidence type="ECO:0000259" key="3">
    <source>
        <dbReference type="Pfam" id="PF00724"/>
    </source>
</evidence>
<name>A0AAU1ZW38_9ACTN</name>
<dbReference type="Pfam" id="PF00724">
    <property type="entry name" value="Oxidored_FMN"/>
    <property type="match status" value="1"/>
</dbReference>
<dbReference type="SUPFAM" id="SSF51395">
    <property type="entry name" value="FMN-linked oxidoreductases"/>
    <property type="match status" value="1"/>
</dbReference>
<protein>
    <submittedName>
        <fullName evidence="4">NADH:flavin oxidoreductase</fullName>
    </submittedName>
</protein>
<dbReference type="Gene3D" id="3.20.20.70">
    <property type="entry name" value="Aldolase class I"/>
    <property type="match status" value="1"/>
</dbReference>
<dbReference type="EMBL" id="CP108222">
    <property type="protein sequence ID" value="WTT15513.1"/>
    <property type="molecule type" value="Genomic_DNA"/>
</dbReference>